<reference evidence="9 10" key="1">
    <citation type="submission" date="2021-01" db="EMBL/GenBank/DDBJ databases">
        <title>Entomomonas sp. F2A isolated from a house cricket (Acheta domesticus).</title>
        <authorList>
            <person name="Spergser J."/>
            <person name="Busse H.-J."/>
        </authorList>
    </citation>
    <scope>NUCLEOTIDE SEQUENCE [LARGE SCALE GENOMIC DNA]</scope>
    <source>
        <strain evidence="9 10">F2A</strain>
    </source>
</reference>
<dbReference type="PROSITE" id="PS00648">
    <property type="entry name" value="RIBONUCLEASE_P"/>
    <property type="match status" value="1"/>
</dbReference>
<dbReference type="InterPro" id="IPR000100">
    <property type="entry name" value="RNase_P"/>
</dbReference>
<evidence type="ECO:0000256" key="7">
    <source>
        <dbReference type="HAMAP-Rule" id="MF_00227"/>
    </source>
</evidence>
<evidence type="ECO:0000256" key="2">
    <source>
        <dbReference type="ARBA" id="ARBA00022694"/>
    </source>
</evidence>
<dbReference type="PANTHER" id="PTHR33992">
    <property type="entry name" value="RIBONUCLEASE P PROTEIN COMPONENT"/>
    <property type="match status" value="1"/>
</dbReference>
<organism evidence="9 10">
    <name type="scientific">Entomomonas asaccharolytica</name>
    <dbReference type="NCBI Taxonomy" id="2785331"/>
    <lineage>
        <taxon>Bacteria</taxon>
        <taxon>Pseudomonadati</taxon>
        <taxon>Pseudomonadota</taxon>
        <taxon>Gammaproteobacteria</taxon>
        <taxon>Pseudomonadales</taxon>
        <taxon>Pseudomonadaceae</taxon>
        <taxon>Entomomonas</taxon>
    </lineage>
</organism>
<dbReference type="Pfam" id="PF00825">
    <property type="entry name" value="Ribonuclease_P"/>
    <property type="match status" value="1"/>
</dbReference>
<dbReference type="EC" id="3.1.26.5" evidence="7 8"/>
<dbReference type="SUPFAM" id="SSF54211">
    <property type="entry name" value="Ribosomal protein S5 domain 2-like"/>
    <property type="match status" value="1"/>
</dbReference>
<keyword evidence="2 7" id="KW-0819">tRNA processing</keyword>
<name>A0A974RYA7_9GAMM</name>
<keyword evidence="4 7" id="KW-0255">Endonuclease</keyword>
<gene>
    <name evidence="7" type="primary">rnpA</name>
    <name evidence="9" type="ORF">JHT90_15175</name>
</gene>
<comment type="function">
    <text evidence="1 7">RNaseP catalyzes the removal of the 5'-leader sequence from pre-tRNA to produce the mature 5'-terminus. It can also cleave other RNA substrates such as 4.5S RNA. The protein component plays an auxiliary but essential role in vivo by binding to the 5'-leader sequence and broadening the substrate specificity of the ribozyme.</text>
</comment>
<dbReference type="NCBIfam" id="TIGR00188">
    <property type="entry name" value="rnpA"/>
    <property type="match status" value="1"/>
</dbReference>
<dbReference type="KEGG" id="eaz:JHT90_15175"/>
<dbReference type="EMBL" id="CP067393">
    <property type="protein sequence ID" value="QQP85684.1"/>
    <property type="molecule type" value="Genomic_DNA"/>
</dbReference>
<dbReference type="GO" id="GO:0001682">
    <property type="term" value="P:tRNA 5'-leader removal"/>
    <property type="evidence" value="ECO:0007669"/>
    <property type="project" value="UniProtKB-UniRule"/>
</dbReference>
<dbReference type="InterPro" id="IPR020568">
    <property type="entry name" value="Ribosomal_Su5_D2-typ_SF"/>
</dbReference>
<evidence type="ECO:0000256" key="4">
    <source>
        <dbReference type="ARBA" id="ARBA00022759"/>
    </source>
</evidence>
<evidence type="ECO:0000313" key="9">
    <source>
        <dbReference type="EMBL" id="QQP85684.1"/>
    </source>
</evidence>
<dbReference type="GO" id="GO:0004526">
    <property type="term" value="F:ribonuclease P activity"/>
    <property type="evidence" value="ECO:0007669"/>
    <property type="project" value="UniProtKB-UniRule"/>
</dbReference>
<keyword evidence="10" id="KW-1185">Reference proteome</keyword>
<comment type="similarity">
    <text evidence="7">Belongs to the RnpA family.</text>
</comment>
<evidence type="ECO:0000256" key="8">
    <source>
        <dbReference type="NCBIfam" id="TIGR00188"/>
    </source>
</evidence>
<evidence type="ECO:0000256" key="5">
    <source>
        <dbReference type="ARBA" id="ARBA00022801"/>
    </source>
</evidence>
<dbReference type="GO" id="GO:0042781">
    <property type="term" value="F:3'-tRNA processing endoribonuclease activity"/>
    <property type="evidence" value="ECO:0007669"/>
    <property type="project" value="TreeGrafter"/>
</dbReference>
<protein>
    <recommendedName>
        <fullName evidence="7 8">Ribonuclease P protein component</fullName>
        <shortName evidence="7">RNase P protein</shortName>
        <shortName evidence="7">RNaseP protein</shortName>
        <ecNumber evidence="7 8">3.1.26.5</ecNumber>
    </recommendedName>
    <alternativeName>
        <fullName evidence="7">Protein C5</fullName>
    </alternativeName>
</protein>
<sequence>MVSHNFSKQKRLLEAKHFKRVFDSPDKKLSTSYILLLVCKNDLDHPRLGLVIGKKSVKLAVQRNRLKRQIREVFRLNQHLIDSYDVVVVARRGLAEVENNELHDQFIKFWKRLSVKNSTNSENGG</sequence>
<evidence type="ECO:0000256" key="3">
    <source>
        <dbReference type="ARBA" id="ARBA00022722"/>
    </source>
</evidence>
<dbReference type="PANTHER" id="PTHR33992:SF1">
    <property type="entry name" value="RIBONUCLEASE P PROTEIN COMPONENT"/>
    <property type="match status" value="1"/>
</dbReference>
<dbReference type="Gene3D" id="3.30.230.10">
    <property type="match status" value="1"/>
</dbReference>
<keyword evidence="6 7" id="KW-0694">RNA-binding</keyword>
<evidence type="ECO:0000256" key="1">
    <source>
        <dbReference type="ARBA" id="ARBA00002663"/>
    </source>
</evidence>
<dbReference type="AlphaFoldDB" id="A0A974RYA7"/>
<comment type="catalytic activity">
    <reaction evidence="7">
        <text>Endonucleolytic cleavage of RNA, removing 5'-extranucleotides from tRNA precursor.</text>
        <dbReference type="EC" id="3.1.26.5"/>
    </reaction>
</comment>
<dbReference type="GO" id="GO:0030677">
    <property type="term" value="C:ribonuclease P complex"/>
    <property type="evidence" value="ECO:0007669"/>
    <property type="project" value="TreeGrafter"/>
</dbReference>
<dbReference type="InterPro" id="IPR020539">
    <property type="entry name" value="RNase_P_CS"/>
</dbReference>
<keyword evidence="5 7" id="KW-0378">Hydrolase</keyword>
<comment type="subunit">
    <text evidence="7">Consists of a catalytic RNA component (M1 or rnpB) and a protein subunit.</text>
</comment>
<dbReference type="GO" id="GO:0000049">
    <property type="term" value="F:tRNA binding"/>
    <property type="evidence" value="ECO:0007669"/>
    <property type="project" value="UniProtKB-UniRule"/>
</dbReference>
<accession>A0A974RYA7</accession>
<dbReference type="Proteomes" id="UP000595278">
    <property type="component" value="Chromosome"/>
</dbReference>
<evidence type="ECO:0000256" key="6">
    <source>
        <dbReference type="ARBA" id="ARBA00022884"/>
    </source>
</evidence>
<keyword evidence="3 7" id="KW-0540">Nuclease</keyword>
<proteinExistence type="inferred from homology"/>
<dbReference type="HAMAP" id="MF_00227">
    <property type="entry name" value="RNase_P"/>
    <property type="match status" value="1"/>
</dbReference>
<evidence type="ECO:0000313" key="10">
    <source>
        <dbReference type="Proteomes" id="UP000595278"/>
    </source>
</evidence>
<dbReference type="InterPro" id="IPR014721">
    <property type="entry name" value="Ribsml_uS5_D2-typ_fold_subgr"/>
</dbReference>
<dbReference type="RefSeq" id="WP_201092539.1">
    <property type="nucleotide sequence ID" value="NZ_CP067393.1"/>
</dbReference>